<evidence type="ECO:0000313" key="8">
    <source>
        <dbReference type="Proteomes" id="UP000294555"/>
    </source>
</evidence>
<keyword evidence="3 5" id="KW-1133">Transmembrane helix</keyword>
<feature type="transmembrane region" description="Helical" evidence="5">
    <location>
        <begin position="109"/>
        <end position="130"/>
    </location>
</feature>
<evidence type="ECO:0000256" key="1">
    <source>
        <dbReference type="ARBA" id="ARBA00004141"/>
    </source>
</evidence>
<sequence length="383" mass="39766">MTETLSTEQHAALPVRIATRIVFFIAGFGMSSWAPLVPFARQRLGINDASLGMLLLCLGIGSLLAMPLAAPMASRLGCRPLIIASAVMLGLALPALAVAGGTFTLALSLLLFGMGLGAMDITMNIQAVVVERASGRAMMSGFHGFFSIGGIIGAGLVSLLLWLGLNPLWSVVVVVLIILALMLYAAENLLSDRPEDDAGPLFVRPRGKVLFIGALCFILFLTEGAMLDWSALFLTLERGLDSAMGGLGYALFSIAMTAGRLNGDRLINAIGRYHTLLAGSLCASAGIGLAITVNQPYVTLLGFLLVGLGASNLVPLLFSVVGNQKDMPPNLALAAISGVGYAGILAGPALIGFIAHLTSLFVAFGCVAILLLVVSLSARRATQ</sequence>
<feature type="transmembrane region" description="Helical" evidence="5">
    <location>
        <begin position="297"/>
        <end position="318"/>
    </location>
</feature>
<keyword evidence="2 5" id="KW-0812">Transmembrane</keyword>
<evidence type="ECO:0000259" key="6">
    <source>
        <dbReference type="PROSITE" id="PS50850"/>
    </source>
</evidence>
<comment type="caution">
    <text evidence="7">The sequence shown here is derived from an EMBL/GenBank/DDBJ whole genome shotgun (WGS) entry which is preliminary data.</text>
</comment>
<feature type="transmembrane region" description="Helical" evidence="5">
    <location>
        <begin position="21"/>
        <end position="39"/>
    </location>
</feature>
<feature type="transmembrane region" description="Helical" evidence="5">
    <location>
        <begin position="142"/>
        <end position="162"/>
    </location>
</feature>
<evidence type="ECO:0000256" key="4">
    <source>
        <dbReference type="ARBA" id="ARBA00023136"/>
    </source>
</evidence>
<dbReference type="InterPro" id="IPR036259">
    <property type="entry name" value="MFS_trans_sf"/>
</dbReference>
<evidence type="ECO:0000256" key="2">
    <source>
        <dbReference type="ARBA" id="ARBA00022692"/>
    </source>
</evidence>
<dbReference type="InterPro" id="IPR020846">
    <property type="entry name" value="MFS_dom"/>
</dbReference>
<evidence type="ECO:0000256" key="5">
    <source>
        <dbReference type="SAM" id="Phobius"/>
    </source>
</evidence>
<dbReference type="PANTHER" id="PTHR23514">
    <property type="entry name" value="BYPASS OF STOP CODON PROTEIN 6"/>
    <property type="match status" value="1"/>
</dbReference>
<feature type="transmembrane region" description="Helical" evidence="5">
    <location>
        <begin position="51"/>
        <end position="69"/>
    </location>
</feature>
<dbReference type="PANTHER" id="PTHR23514:SF13">
    <property type="entry name" value="INNER MEMBRANE PROTEIN YBJJ"/>
    <property type="match status" value="1"/>
</dbReference>
<dbReference type="Proteomes" id="UP000294555">
    <property type="component" value="Unassembled WGS sequence"/>
</dbReference>
<gene>
    <name evidence="7" type="ORF">EZJ58_5564</name>
</gene>
<dbReference type="InterPro" id="IPR011701">
    <property type="entry name" value="MFS"/>
</dbReference>
<dbReference type="AlphaFoldDB" id="A0A4R1NS19"/>
<evidence type="ECO:0000256" key="3">
    <source>
        <dbReference type="ARBA" id="ARBA00022989"/>
    </source>
</evidence>
<feature type="transmembrane region" description="Helical" evidence="5">
    <location>
        <begin position="243"/>
        <end position="261"/>
    </location>
</feature>
<dbReference type="PROSITE" id="PS50850">
    <property type="entry name" value="MFS"/>
    <property type="match status" value="1"/>
</dbReference>
<proteinExistence type="predicted"/>
<dbReference type="OrthoDB" id="9810941at2"/>
<feature type="transmembrane region" description="Helical" evidence="5">
    <location>
        <begin position="168"/>
        <end position="186"/>
    </location>
</feature>
<feature type="transmembrane region" description="Helical" evidence="5">
    <location>
        <begin position="209"/>
        <end position="231"/>
    </location>
</feature>
<feature type="transmembrane region" description="Helical" evidence="5">
    <location>
        <begin position="273"/>
        <end position="291"/>
    </location>
</feature>
<dbReference type="EMBL" id="SJOI01000001">
    <property type="protein sequence ID" value="TCL07250.1"/>
    <property type="molecule type" value="Genomic_DNA"/>
</dbReference>
<accession>A0A4R1NS19</accession>
<feature type="domain" description="Major facilitator superfamily (MFS) profile" evidence="6">
    <location>
        <begin position="15"/>
        <end position="383"/>
    </location>
</feature>
<dbReference type="GO" id="GO:0016020">
    <property type="term" value="C:membrane"/>
    <property type="evidence" value="ECO:0007669"/>
    <property type="project" value="UniProtKB-SubCell"/>
</dbReference>
<dbReference type="RefSeq" id="WP_132927304.1">
    <property type="nucleotide sequence ID" value="NZ_SJOI01000001.1"/>
</dbReference>
<keyword evidence="4 5" id="KW-0472">Membrane</keyword>
<dbReference type="InterPro" id="IPR051788">
    <property type="entry name" value="MFS_Transporter"/>
</dbReference>
<dbReference type="Pfam" id="PF07690">
    <property type="entry name" value="MFS_1"/>
    <property type="match status" value="1"/>
</dbReference>
<feature type="transmembrane region" description="Helical" evidence="5">
    <location>
        <begin position="81"/>
        <end position="103"/>
    </location>
</feature>
<reference evidence="7 8" key="1">
    <citation type="submission" date="2019-02" db="EMBL/GenBank/DDBJ databases">
        <title>Investigation of anaerobic lignin degradation for improved lignocellulosic biofuels.</title>
        <authorList>
            <person name="Deangelis K."/>
        </authorList>
    </citation>
    <scope>NUCLEOTIDE SEQUENCE [LARGE SCALE GENOMIC DNA]</scope>
    <source>
        <strain evidence="7 8">159R</strain>
    </source>
</reference>
<name>A0A4R1NS19_9GAMM</name>
<feature type="transmembrane region" description="Helical" evidence="5">
    <location>
        <begin position="330"/>
        <end position="354"/>
    </location>
</feature>
<feature type="transmembrane region" description="Helical" evidence="5">
    <location>
        <begin position="360"/>
        <end position="378"/>
    </location>
</feature>
<protein>
    <submittedName>
        <fullName evidence="7">Putative MFS family arabinose efflux permease</fullName>
    </submittedName>
</protein>
<keyword evidence="8" id="KW-1185">Reference proteome</keyword>
<comment type="subcellular location">
    <subcellularLocation>
        <location evidence="1">Membrane</location>
        <topology evidence="1">Multi-pass membrane protein</topology>
    </subcellularLocation>
</comment>
<dbReference type="SUPFAM" id="SSF103473">
    <property type="entry name" value="MFS general substrate transporter"/>
    <property type="match status" value="1"/>
</dbReference>
<evidence type="ECO:0000313" key="7">
    <source>
        <dbReference type="EMBL" id="TCL07250.1"/>
    </source>
</evidence>
<dbReference type="Gene3D" id="1.20.1250.20">
    <property type="entry name" value="MFS general substrate transporter like domains"/>
    <property type="match status" value="2"/>
</dbReference>
<dbReference type="CDD" id="cd17393">
    <property type="entry name" value="MFS_MosC_like"/>
    <property type="match status" value="1"/>
</dbReference>
<dbReference type="GO" id="GO:0022857">
    <property type="term" value="F:transmembrane transporter activity"/>
    <property type="evidence" value="ECO:0007669"/>
    <property type="project" value="InterPro"/>
</dbReference>
<organism evidence="7 8">
    <name type="scientific">Sodalis ligni</name>
    <dbReference type="NCBI Taxonomy" id="2697027"/>
    <lineage>
        <taxon>Bacteria</taxon>
        <taxon>Pseudomonadati</taxon>
        <taxon>Pseudomonadota</taxon>
        <taxon>Gammaproteobacteria</taxon>
        <taxon>Enterobacterales</taxon>
        <taxon>Bruguierivoracaceae</taxon>
        <taxon>Sodalis</taxon>
    </lineage>
</organism>